<keyword evidence="4" id="KW-0813">Transport</keyword>
<dbReference type="Pfam" id="PF07766">
    <property type="entry name" value="LETM1_RBD"/>
    <property type="match status" value="1"/>
</dbReference>
<dbReference type="Pfam" id="PF26561">
    <property type="entry name" value="LETM1_C"/>
    <property type="match status" value="1"/>
</dbReference>
<feature type="region of interest" description="Disordered" evidence="25">
    <location>
        <begin position="1"/>
        <end position="30"/>
    </location>
</feature>
<evidence type="ECO:0000256" key="19">
    <source>
        <dbReference type="ARBA" id="ARBA00031360"/>
    </source>
</evidence>
<dbReference type="PANTHER" id="PTHR14009:SF8">
    <property type="entry name" value="MITOCHONDRIAL PROTON_CALCIUM EXCHANGER PROTEIN"/>
    <property type="match status" value="1"/>
</dbReference>
<keyword evidence="5" id="KW-0050">Antiport</keyword>
<keyword evidence="12" id="KW-0809">Transit peptide</keyword>
<dbReference type="InParanoid" id="A0A2I3GDR8"/>
<dbReference type="GO" id="GO:0051560">
    <property type="term" value="P:mitochondrial calcium ion homeostasis"/>
    <property type="evidence" value="ECO:0007669"/>
    <property type="project" value="UniProtKB-ARBA"/>
</dbReference>
<dbReference type="AlphaFoldDB" id="A0A2I3GDR8"/>
<dbReference type="FunFam" id="1.10.238.10:FF:000290">
    <property type="entry name" value="LETM1 and EF-hand domain-containing protein 1, mitochondrial"/>
    <property type="match status" value="1"/>
</dbReference>
<keyword evidence="8 26" id="KW-0812">Transmembrane</keyword>
<evidence type="ECO:0000256" key="18">
    <source>
        <dbReference type="ARBA" id="ARBA00023136"/>
    </source>
</evidence>
<dbReference type="GO" id="GO:0005509">
    <property type="term" value="F:calcium ion binding"/>
    <property type="evidence" value="ECO:0007669"/>
    <property type="project" value="InterPro"/>
</dbReference>
<evidence type="ECO:0000256" key="26">
    <source>
        <dbReference type="SAM" id="Phobius"/>
    </source>
</evidence>
<evidence type="ECO:0000256" key="4">
    <source>
        <dbReference type="ARBA" id="ARBA00022448"/>
    </source>
</evidence>
<evidence type="ECO:0000256" key="8">
    <source>
        <dbReference type="ARBA" id="ARBA00022692"/>
    </source>
</evidence>
<dbReference type="Proteomes" id="UP000001073">
    <property type="component" value="Chromosome 10"/>
</dbReference>
<evidence type="ECO:0000256" key="10">
    <source>
        <dbReference type="ARBA" id="ARBA00022792"/>
    </source>
</evidence>
<evidence type="ECO:0000313" key="30">
    <source>
        <dbReference type="Proteomes" id="UP000001073"/>
    </source>
</evidence>
<evidence type="ECO:0000256" key="15">
    <source>
        <dbReference type="ARBA" id="ARBA00023054"/>
    </source>
</evidence>
<evidence type="ECO:0000256" key="14">
    <source>
        <dbReference type="ARBA" id="ARBA00022989"/>
    </source>
</evidence>
<sequence length="691" mass="78000">MASTLLRSCRGRAPASLPPPPRVTAPRGSPGDPAHLSLRCLKVSFGCCTPIHPVGDHLSCWTLRPQCLRTVSRAPWTSTSVGFVVLEPRCLPARGWHSSRPVGDDSVVGKSLGSLKDKNKKLEEGGRVYSTPAEMVVRSRGQRVLRELRHYHGFCLLRIDAKIAARMLWRILNCHTLTCRARRQFLRICADLFRLVRFLVFMVVPFLEFLLPVAVKLFPNMLPSTSETQSIKEERLKKELRVKLELAKFLQDTIEEMALKNEAAKGSAKIQETGERPSNEEIMCFSKLFEDKLTLDNLTRPQLVALCKLLELQLSAFPAHHAAVLHKAEDKLFAEEGVDSLNVKELQVACRARGMRTLGVTENRLRGQLKQWLDLHLHQEIPTSLLILFRTVYLLATLSPADQLKSTLQTLPEIVAKEAQVKVAEVEGKHVDKAKLEATLQEEATIQQEHRKKALQKRPEVAKDVEPGAQLQREVPDTVLQSETLKDTAPVLDGLKEEEITKEEINILSNACSKLQEQKSLTREKEALELLKEDMQDYSEDLQEIKKELSKTGEEKYVEESKAGKRLTKRVQQMIGQIDGLISQLEMDQWASKLALAKGVPMGENVISVAQLINAMKQVKHIPESKLTSLAAALDENKDGKVNFDNVVKVIELVDKENVHISTSQVAKIVATLEKQEKGRRRRRWRRRSQR</sequence>
<comment type="similarity">
    <text evidence="2">Belongs to the LETM1 family.</text>
</comment>
<evidence type="ECO:0000256" key="22">
    <source>
        <dbReference type="ARBA" id="ARBA00047912"/>
    </source>
</evidence>
<dbReference type="OMA" id="CCTRIHP"/>
<keyword evidence="7" id="KW-0109">Calcium transport</keyword>
<evidence type="ECO:0000256" key="25">
    <source>
        <dbReference type="SAM" id="MobiDB-lite"/>
    </source>
</evidence>
<dbReference type="PROSITE" id="PS51758">
    <property type="entry name" value="LETM1_RBD"/>
    <property type="match status" value="1"/>
</dbReference>
<dbReference type="GO" id="GO:0006813">
    <property type="term" value="P:potassium ion transport"/>
    <property type="evidence" value="ECO:0007669"/>
    <property type="project" value="UniProtKB-KW"/>
</dbReference>
<dbReference type="GO" id="GO:0043022">
    <property type="term" value="F:ribosome binding"/>
    <property type="evidence" value="ECO:0007669"/>
    <property type="project" value="InterPro"/>
</dbReference>
<proteinExistence type="inferred from homology"/>
<evidence type="ECO:0000256" key="17">
    <source>
        <dbReference type="ARBA" id="ARBA00023128"/>
    </source>
</evidence>
<feature type="domain" description="EF-hand" evidence="27">
    <location>
        <begin position="622"/>
        <end position="657"/>
    </location>
</feature>
<name>A0A2I3GDR8_NOMLE</name>
<keyword evidence="10" id="KW-0999">Mitochondrion inner membrane</keyword>
<dbReference type="PROSITE" id="PS50222">
    <property type="entry name" value="EF_HAND_2"/>
    <property type="match status" value="1"/>
</dbReference>
<organism evidence="29 30">
    <name type="scientific">Nomascus leucogenys</name>
    <name type="common">Northern white-cheeked gibbon</name>
    <name type="synonym">Hylobates leucogenys</name>
    <dbReference type="NCBI Taxonomy" id="61853"/>
    <lineage>
        <taxon>Eukaryota</taxon>
        <taxon>Metazoa</taxon>
        <taxon>Chordata</taxon>
        <taxon>Craniata</taxon>
        <taxon>Vertebrata</taxon>
        <taxon>Euteleostomi</taxon>
        <taxon>Mammalia</taxon>
        <taxon>Eutheria</taxon>
        <taxon>Euarchontoglires</taxon>
        <taxon>Primates</taxon>
        <taxon>Haplorrhini</taxon>
        <taxon>Catarrhini</taxon>
        <taxon>Hylobatidae</taxon>
        <taxon>Nomascus</taxon>
    </lineage>
</organism>
<keyword evidence="6" id="KW-0633">Potassium transport</keyword>
<keyword evidence="17 23" id="KW-0496">Mitochondrion</keyword>
<evidence type="ECO:0000259" key="27">
    <source>
        <dbReference type="PROSITE" id="PS50222"/>
    </source>
</evidence>
<evidence type="ECO:0000313" key="29">
    <source>
        <dbReference type="Ensembl" id="ENSNLEP00000029433.1"/>
    </source>
</evidence>
<comment type="catalytic activity">
    <reaction evidence="20">
        <text>Ca(2+)(in) + 2 H(+)(out) = Ca(2+)(out) + 2 H(+)(in)</text>
        <dbReference type="Rhea" id="RHEA:72199"/>
        <dbReference type="ChEBI" id="CHEBI:15378"/>
        <dbReference type="ChEBI" id="CHEBI:29108"/>
    </reaction>
</comment>
<reference evidence="29 30" key="1">
    <citation type="submission" date="2012-10" db="EMBL/GenBank/DDBJ databases">
        <authorList>
            <consortium name="Gibbon Genome Sequencing Consortium"/>
        </authorList>
    </citation>
    <scope>NUCLEOTIDE SEQUENCE [LARGE SCALE GENOMIC DNA]</scope>
</reference>
<evidence type="ECO:0000256" key="12">
    <source>
        <dbReference type="ARBA" id="ARBA00022946"/>
    </source>
</evidence>
<keyword evidence="14 26" id="KW-1133">Transmembrane helix</keyword>
<comment type="catalytic activity">
    <reaction evidence="22">
        <text>K(+)(in) + H(+)(out) = K(+)(out) + H(+)(in)</text>
        <dbReference type="Rhea" id="RHEA:29467"/>
        <dbReference type="ChEBI" id="CHEBI:15378"/>
        <dbReference type="ChEBI" id="CHEBI:29103"/>
    </reaction>
</comment>
<evidence type="ECO:0000256" key="1">
    <source>
        <dbReference type="ARBA" id="ARBA00004434"/>
    </source>
</evidence>
<feature type="transmembrane region" description="Helical" evidence="26">
    <location>
        <begin position="192"/>
        <end position="215"/>
    </location>
</feature>
<dbReference type="PANTHER" id="PTHR14009">
    <property type="entry name" value="LEUCINE ZIPPER-EF-HAND CONTAINING TRANSMEMBRANE PROTEIN"/>
    <property type="match status" value="1"/>
</dbReference>
<feature type="domain" description="Letm1 RBD" evidence="28">
    <location>
        <begin position="238"/>
        <end position="497"/>
    </location>
</feature>
<keyword evidence="30" id="KW-1185">Reference proteome</keyword>
<dbReference type="GeneTree" id="ENSGT00950000183167"/>
<evidence type="ECO:0000259" key="28">
    <source>
        <dbReference type="PROSITE" id="PS51758"/>
    </source>
</evidence>
<keyword evidence="16" id="KW-0406">Ion transport</keyword>
<comment type="subcellular location">
    <subcellularLocation>
        <location evidence="1">Mitochondrion inner membrane</location>
        <topology evidence="1">Single-pass membrane protein</topology>
    </subcellularLocation>
</comment>
<dbReference type="EMBL" id="ADFV01100513">
    <property type="status" value="NOT_ANNOTATED_CDS"/>
    <property type="molecule type" value="Genomic_DNA"/>
</dbReference>
<protein>
    <recommendedName>
        <fullName evidence="3">Mitochondrial proton/calcium exchanger protein</fullName>
    </recommendedName>
    <alternativeName>
        <fullName evidence="21">Electroneutral mitochondrial K(+)/H(+)exchanger</fullName>
    </alternativeName>
    <alternativeName>
        <fullName evidence="19">Leucine zipper-EF-hand-containing transmembrane protein 1</fullName>
    </alternativeName>
</protein>
<dbReference type="InterPro" id="IPR033122">
    <property type="entry name" value="LETM1-like_RBD"/>
</dbReference>
<dbReference type="GO" id="GO:0015369">
    <property type="term" value="F:calcium:proton antiporter activity"/>
    <property type="evidence" value="ECO:0007669"/>
    <property type="project" value="UniProtKB-ARBA"/>
</dbReference>
<evidence type="ECO:0000256" key="20">
    <source>
        <dbReference type="ARBA" id="ARBA00034214"/>
    </source>
</evidence>
<dbReference type="GO" id="GO:0099093">
    <property type="term" value="P:calcium export from the mitochondrion"/>
    <property type="evidence" value="ECO:0007669"/>
    <property type="project" value="UniProtKB-ARBA"/>
</dbReference>
<accession>A0A2I3GDR8</accession>
<dbReference type="GO" id="GO:0005743">
    <property type="term" value="C:mitochondrial inner membrane"/>
    <property type="evidence" value="ECO:0007669"/>
    <property type="project" value="UniProtKB-SubCell"/>
</dbReference>
<reference evidence="29" key="3">
    <citation type="submission" date="2025-09" db="UniProtKB">
        <authorList>
            <consortium name="Ensembl"/>
        </authorList>
    </citation>
    <scope>IDENTIFICATION</scope>
</reference>
<evidence type="ECO:0000256" key="7">
    <source>
        <dbReference type="ARBA" id="ARBA00022568"/>
    </source>
</evidence>
<evidence type="ECO:0000256" key="9">
    <source>
        <dbReference type="ARBA" id="ARBA00022723"/>
    </source>
</evidence>
<evidence type="ECO:0000256" key="2">
    <source>
        <dbReference type="ARBA" id="ARBA00009584"/>
    </source>
</evidence>
<evidence type="ECO:0000256" key="3">
    <source>
        <dbReference type="ARBA" id="ARBA00020557"/>
    </source>
</evidence>
<dbReference type="Ensembl" id="ENSNLET00000033311.1">
    <property type="protein sequence ID" value="ENSNLEP00000029433.1"/>
    <property type="gene ID" value="ENSNLEG00000028465.1"/>
</dbReference>
<keyword evidence="15 24" id="KW-0175">Coiled coil</keyword>
<keyword evidence="9" id="KW-0479">Metal-binding</keyword>
<evidence type="ECO:0000256" key="11">
    <source>
        <dbReference type="ARBA" id="ARBA00022837"/>
    </source>
</evidence>
<evidence type="ECO:0000256" key="6">
    <source>
        <dbReference type="ARBA" id="ARBA00022538"/>
    </source>
</evidence>
<evidence type="ECO:0000256" key="13">
    <source>
        <dbReference type="ARBA" id="ARBA00022958"/>
    </source>
</evidence>
<dbReference type="InterPro" id="IPR059005">
    <property type="entry name" value="LETM1_C"/>
</dbReference>
<dbReference type="InterPro" id="IPR044202">
    <property type="entry name" value="LETM1/MDM38-like"/>
</dbReference>
<evidence type="ECO:0000256" key="21">
    <source>
        <dbReference type="ARBA" id="ARBA00035046"/>
    </source>
</evidence>
<keyword evidence="11" id="KW-0106">Calcium</keyword>
<evidence type="ECO:0000256" key="24">
    <source>
        <dbReference type="SAM" id="Coils"/>
    </source>
</evidence>
<feature type="coiled-coil region" evidence="24">
    <location>
        <begin position="498"/>
        <end position="555"/>
    </location>
</feature>
<keyword evidence="18 26" id="KW-0472">Membrane</keyword>
<evidence type="ECO:0000256" key="5">
    <source>
        <dbReference type="ARBA" id="ARBA00022449"/>
    </source>
</evidence>
<evidence type="ECO:0000256" key="23">
    <source>
        <dbReference type="PROSITE-ProRule" id="PRU01094"/>
    </source>
</evidence>
<reference evidence="29" key="2">
    <citation type="submission" date="2025-08" db="UniProtKB">
        <authorList>
            <consortium name="Ensembl"/>
        </authorList>
    </citation>
    <scope>IDENTIFICATION</scope>
</reference>
<evidence type="ECO:0000256" key="16">
    <source>
        <dbReference type="ARBA" id="ARBA00023065"/>
    </source>
</evidence>
<dbReference type="InterPro" id="IPR002048">
    <property type="entry name" value="EF_hand_dom"/>
</dbReference>
<keyword evidence="13" id="KW-0630">Potassium</keyword>